<dbReference type="EMBL" id="BKCJ010001176">
    <property type="protein sequence ID" value="GEU39453.1"/>
    <property type="molecule type" value="Genomic_DNA"/>
</dbReference>
<dbReference type="PANTHER" id="PTHR33223">
    <property type="entry name" value="CCHC-TYPE DOMAIN-CONTAINING PROTEIN"/>
    <property type="match status" value="1"/>
</dbReference>
<evidence type="ECO:0000313" key="3">
    <source>
        <dbReference type="EMBL" id="GEU39453.1"/>
    </source>
</evidence>
<name>A0A6L2JR53_TANCI</name>
<evidence type="ECO:0000259" key="2">
    <source>
        <dbReference type="Pfam" id="PF03732"/>
    </source>
</evidence>
<keyword evidence="3" id="KW-0808">Transferase</keyword>
<protein>
    <submittedName>
        <fullName evidence="3">Reverse transcriptase domain-containing protein</fullName>
    </submittedName>
</protein>
<comment type="caution">
    <text evidence="3">The sequence shown here is derived from an EMBL/GenBank/DDBJ whole genome shotgun (WGS) entry which is preliminary data.</text>
</comment>
<feature type="domain" description="Retrotransposon gag" evidence="2">
    <location>
        <begin position="97"/>
        <end position="189"/>
    </location>
</feature>
<proteinExistence type="predicted"/>
<accession>A0A6L2JR53</accession>
<evidence type="ECO:0000256" key="1">
    <source>
        <dbReference type="SAM" id="MobiDB-lite"/>
    </source>
</evidence>
<dbReference type="AlphaFoldDB" id="A0A6L2JR53"/>
<keyword evidence="3" id="KW-0548">Nucleotidyltransferase</keyword>
<dbReference type="InterPro" id="IPR005162">
    <property type="entry name" value="Retrotrans_gag_dom"/>
</dbReference>
<feature type="region of interest" description="Disordered" evidence="1">
    <location>
        <begin position="335"/>
        <end position="354"/>
    </location>
</feature>
<reference evidence="3" key="1">
    <citation type="journal article" date="2019" name="Sci. Rep.">
        <title>Draft genome of Tanacetum cinerariifolium, the natural source of mosquito coil.</title>
        <authorList>
            <person name="Yamashiro T."/>
            <person name="Shiraishi A."/>
            <person name="Satake H."/>
            <person name="Nakayama K."/>
        </authorList>
    </citation>
    <scope>NUCLEOTIDE SEQUENCE</scope>
</reference>
<dbReference type="Pfam" id="PF03732">
    <property type="entry name" value="Retrotrans_gag"/>
    <property type="match status" value="1"/>
</dbReference>
<gene>
    <name evidence="3" type="ORF">Tci_011431</name>
</gene>
<sequence>MEKFKIPPDSPPVIVINFDDQPMWSSTRNVAPTPSSAIIQLPNHNFHIKGTHMQMIRDNQFDGRVRSDPHQHLADFLETSSLFQFGENQEEAVTLRTFPFSLSGEAKIWLNELDEGTITSWNELREAFISRYFSPAKFKRLLNEIHNFHQLDHETLIDAWLHLKEMLHTCYGHGLTKHMIIKIIYLGLDSPTQGILDVVGIFLYNTPNEAFKILEDKVFLKLDFSDDFQNSPIPKTVVSVGGSNINSDHEILTNKFKALARKIDSDFFIIWKELKEIESNQSRIKEPPSDYQEFREDCTVHIPYTNAKTFADDVLPNHVGDEEFESICGVGNEALTKKKKENDDRGMPKEPNEE</sequence>
<keyword evidence="3" id="KW-0695">RNA-directed DNA polymerase</keyword>
<dbReference type="PANTHER" id="PTHR33223:SF11">
    <property type="entry name" value="ELEMENT PROTEIN, PUTATIVE-RELATED"/>
    <property type="match status" value="1"/>
</dbReference>
<feature type="compositionally biased region" description="Basic and acidic residues" evidence="1">
    <location>
        <begin position="340"/>
        <end position="354"/>
    </location>
</feature>
<organism evidence="3">
    <name type="scientific">Tanacetum cinerariifolium</name>
    <name type="common">Dalmatian daisy</name>
    <name type="synonym">Chrysanthemum cinerariifolium</name>
    <dbReference type="NCBI Taxonomy" id="118510"/>
    <lineage>
        <taxon>Eukaryota</taxon>
        <taxon>Viridiplantae</taxon>
        <taxon>Streptophyta</taxon>
        <taxon>Embryophyta</taxon>
        <taxon>Tracheophyta</taxon>
        <taxon>Spermatophyta</taxon>
        <taxon>Magnoliopsida</taxon>
        <taxon>eudicotyledons</taxon>
        <taxon>Gunneridae</taxon>
        <taxon>Pentapetalae</taxon>
        <taxon>asterids</taxon>
        <taxon>campanulids</taxon>
        <taxon>Asterales</taxon>
        <taxon>Asteraceae</taxon>
        <taxon>Asteroideae</taxon>
        <taxon>Anthemideae</taxon>
        <taxon>Anthemidinae</taxon>
        <taxon>Tanacetum</taxon>
    </lineage>
</organism>
<dbReference type="GO" id="GO:0003964">
    <property type="term" value="F:RNA-directed DNA polymerase activity"/>
    <property type="evidence" value="ECO:0007669"/>
    <property type="project" value="UniProtKB-KW"/>
</dbReference>